<dbReference type="AlphaFoldDB" id="A0A0F9VI01"/>
<accession>A0A0F9VI01</accession>
<sequence>MTEEKKPLRPEYMRRNAMITNLTTGVVEQFSSISRAKRASHKIQIDNDKALGLGILRKY</sequence>
<reference evidence="1" key="1">
    <citation type="journal article" date="2015" name="Nature">
        <title>Complex archaea that bridge the gap between prokaryotes and eukaryotes.</title>
        <authorList>
            <person name="Spang A."/>
            <person name="Saw J.H."/>
            <person name="Jorgensen S.L."/>
            <person name="Zaremba-Niedzwiedzka K."/>
            <person name="Martijn J."/>
            <person name="Lind A.E."/>
            <person name="van Eijk R."/>
            <person name="Schleper C."/>
            <person name="Guy L."/>
            <person name="Ettema T.J."/>
        </authorList>
    </citation>
    <scope>NUCLEOTIDE SEQUENCE</scope>
</reference>
<proteinExistence type="predicted"/>
<protein>
    <submittedName>
        <fullName evidence="1">Uncharacterized protein</fullName>
    </submittedName>
</protein>
<organism evidence="1">
    <name type="scientific">marine sediment metagenome</name>
    <dbReference type="NCBI Taxonomy" id="412755"/>
    <lineage>
        <taxon>unclassified sequences</taxon>
        <taxon>metagenomes</taxon>
        <taxon>ecological metagenomes</taxon>
    </lineage>
</organism>
<evidence type="ECO:0000313" key="1">
    <source>
        <dbReference type="EMBL" id="KKN65448.1"/>
    </source>
</evidence>
<name>A0A0F9VI01_9ZZZZ</name>
<gene>
    <name evidence="1" type="ORF">LCGC14_0481680</name>
</gene>
<comment type="caution">
    <text evidence="1">The sequence shown here is derived from an EMBL/GenBank/DDBJ whole genome shotgun (WGS) entry which is preliminary data.</text>
</comment>
<dbReference type="EMBL" id="LAZR01000524">
    <property type="protein sequence ID" value="KKN65448.1"/>
    <property type="molecule type" value="Genomic_DNA"/>
</dbReference>